<evidence type="ECO:0000256" key="4">
    <source>
        <dbReference type="ARBA" id="ARBA00022490"/>
    </source>
</evidence>
<keyword evidence="6 7" id="KW-0539">Nucleus</keyword>
<evidence type="ECO:0000256" key="2">
    <source>
        <dbReference type="ARBA" id="ARBA00017035"/>
    </source>
</evidence>
<protein>
    <recommendedName>
        <fullName evidence="2 7">60S ribosomal export protein NMD3</fullName>
    </recommendedName>
</protein>
<keyword evidence="4 7" id="KW-0963">Cytoplasm</keyword>
<feature type="domain" description="60S ribosomal export protein NMD3 SH3" evidence="11">
    <location>
        <begin position="245"/>
        <end position="292"/>
    </location>
</feature>
<dbReference type="GO" id="GO:0015031">
    <property type="term" value="P:protein transport"/>
    <property type="evidence" value="ECO:0007669"/>
    <property type="project" value="UniProtKB-KW"/>
</dbReference>
<dbReference type="Pfam" id="PF21192">
    <property type="entry name" value="OB_NMD3"/>
    <property type="match status" value="1"/>
</dbReference>
<evidence type="ECO:0000313" key="12">
    <source>
        <dbReference type="EMBL" id="CAD9426574.1"/>
    </source>
</evidence>
<feature type="region of interest" description="Disordered" evidence="8">
    <location>
        <begin position="571"/>
        <end position="599"/>
    </location>
</feature>
<comment type="function">
    <text evidence="7">Acts as an adapter for the XPO1/CRM1-mediated export of the 60S ribosomal subunit.</text>
</comment>
<dbReference type="GO" id="GO:0000055">
    <property type="term" value="P:ribosomal large subunit export from nucleus"/>
    <property type="evidence" value="ECO:0007669"/>
    <property type="project" value="TreeGrafter"/>
</dbReference>
<keyword evidence="3 7" id="KW-0813">Transport</keyword>
<dbReference type="Pfam" id="PF04981">
    <property type="entry name" value="NMD3"/>
    <property type="match status" value="1"/>
</dbReference>
<accession>A0A7S2G3Q6</accession>
<evidence type="ECO:0000259" key="9">
    <source>
        <dbReference type="Pfam" id="PF04981"/>
    </source>
</evidence>
<dbReference type="Pfam" id="PF21193">
    <property type="entry name" value="NMD_SH3"/>
    <property type="match status" value="1"/>
</dbReference>
<dbReference type="AlphaFoldDB" id="A0A7S2G3Q6"/>
<dbReference type="InterPro" id="IPR048899">
    <property type="entry name" value="NMD_SH3"/>
</dbReference>
<dbReference type="InterPro" id="IPR048898">
    <property type="entry name" value="OB_NMD3"/>
</dbReference>
<evidence type="ECO:0000256" key="5">
    <source>
        <dbReference type="ARBA" id="ARBA00022927"/>
    </source>
</evidence>
<organism evidence="12">
    <name type="scientific">Haptolina brevifila</name>
    <dbReference type="NCBI Taxonomy" id="156173"/>
    <lineage>
        <taxon>Eukaryota</taxon>
        <taxon>Haptista</taxon>
        <taxon>Haptophyta</taxon>
        <taxon>Prymnesiophyceae</taxon>
        <taxon>Prymnesiales</taxon>
        <taxon>Prymnesiaceae</taxon>
        <taxon>Haptolina</taxon>
    </lineage>
</organism>
<feature type="region of interest" description="Disordered" evidence="8">
    <location>
        <begin position="527"/>
        <end position="558"/>
    </location>
</feature>
<comment type="subcellular location">
    <subcellularLocation>
        <location evidence="7">Cytoplasm</location>
    </subcellularLocation>
    <subcellularLocation>
        <location evidence="7">Nucleus</location>
    </subcellularLocation>
</comment>
<proteinExistence type="inferred from homology"/>
<dbReference type="PANTHER" id="PTHR12746">
    <property type="entry name" value="NONSENSE-MEDIATED MRNA DECAY PROTEIN 3"/>
    <property type="match status" value="1"/>
</dbReference>
<dbReference type="GO" id="GO:0005737">
    <property type="term" value="C:cytoplasm"/>
    <property type="evidence" value="ECO:0007669"/>
    <property type="project" value="UniProtKB-SubCell"/>
</dbReference>
<evidence type="ECO:0000256" key="7">
    <source>
        <dbReference type="RuleBase" id="RU364108"/>
    </source>
</evidence>
<dbReference type="GO" id="GO:0043023">
    <property type="term" value="F:ribosomal large subunit binding"/>
    <property type="evidence" value="ECO:0007669"/>
    <property type="project" value="InterPro"/>
</dbReference>
<evidence type="ECO:0000259" key="10">
    <source>
        <dbReference type="Pfam" id="PF21192"/>
    </source>
</evidence>
<dbReference type="InterPro" id="IPR007064">
    <property type="entry name" value="Nmd3_N"/>
</dbReference>
<sequence length="616" mass="68008">MTDTTLTDGPMVLCCQCAVAITPNPLNTCVNCLQTRFDIGAGVAKQVQQHTCRGCFRYERRDGGWAACEPESKELLALLLRKPRGLGAVRLADANFVWTEPHSKRIKLRVSIQKEVIAGAVLQQSFVIEYVIGNKQCPHCQRREAKDTWTALVQLRQKVKHKRTFLWIEQLILRHQAHADTVNIVELKDGLDFFFDQRSHAEKFVSFVQDIAPTRYKTSKQLVSTDTHTGKGKLKSTYAVEILPICKDDLVWLPKPTATSMSHVSQLVLCSKVSNVVHLFDPFTLQSVDLQPLSFWKLPFKSALTREALTEFVVLDVELRDSEWRTRGRRRGHQRGNDAHALADVTVARVLDFGKNDRTACTLTHLGNVLKVGDHVWGYCPSAATLGTDLELTEAAKLPEVVLVKKSYKNMRHRQRRRIWKLRGLEKEAEPGVQRGRQFETAGYEAEYEEFMQDLEEDPSMRAQVNLYKDMDMIEVAQAKQAARSKQAARAAAAAAMSVDTPAAGGGAAVDVGTGGASGVAINKGARAAVDSDDEDETELGGIDDDGDDDDDGDFPDVGLEELLDDLALGADEDGDGELAGSSGTTNEISPVTFAPPVAPVPQFTLPEGNDAKFFF</sequence>
<evidence type="ECO:0000256" key="8">
    <source>
        <dbReference type="SAM" id="MobiDB-lite"/>
    </source>
</evidence>
<feature type="domain" description="60S ribosomal export protein NMD3 OB-fold" evidence="10">
    <location>
        <begin position="309"/>
        <end position="406"/>
    </location>
</feature>
<name>A0A7S2G3Q6_9EUKA</name>
<evidence type="ECO:0000256" key="6">
    <source>
        <dbReference type="ARBA" id="ARBA00023242"/>
    </source>
</evidence>
<dbReference type="EMBL" id="HBGU01016864">
    <property type="protein sequence ID" value="CAD9426574.1"/>
    <property type="molecule type" value="Transcribed_RNA"/>
</dbReference>
<keyword evidence="5 7" id="KW-0653">Protein transport</keyword>
<dbReference type="PANTHER" id="PTHR12746:SF2">
    <property type="entry name" value="60S RIBOSOMAL EXPORT PROTEIN NMD3"/>
    <property type="match status" value="1"/>
</dbReference>
<evidence type="ECO:0000259" key="11">
    <source>
        <dbReference type="Pfam" id="PF21193"/>
    </source>
</evidence>
<evidence type="ECO:0000256" key="3">
    <source>
        <dbReference type="ARBA" id="ARBA00022448"/>
    </source>
</evidence>
<reference evidence="12" key="1">
    <citation type="submission" date="2021-01" db="EMBL/GenBank/DDBJ databases">
        <authorList>
            <person name="Corre E."/>
            <person name="Pelletier E."/>
            <person name="Niang G."/>
            <person name="Scheremetjew M."/>
            <person name="Finn R."/>
            <person name="Kale V."/>
            <person name="Holt S."/>
            <person name="Cochrane G."/>
            <person name="Meng A."/>
            <person name="Brown T."/>
            <person name="Cohen L."/>
        </authorList>
    </citation>
    <scope>NUCLEOTIDE SEQUENCE</scope>
    <source>
        <strain evidence="12">UTEX LB 985</strain>
    </source>
</reference>
<dbReference type="InterPro" id="IPR039768">
    <property type="entry name" value="Nmd3"/>
</dbReference>
<feature type="domain" description="Nmd3 N-terminal" evidence="9">
    <location>
        <begin position="14"/>
        <end position="242"/>
    </location>
</feature>
<evidence type="ECO:0000256" key="1">
    <source>
        <dbReference type="ARBA" id="ARBA00009794"/>
    </source>
</evidence>
<dbReference type="GO" id="GO:0005634">
    <property type="term" value="C:nucleus"/>
    <property type="evidence" value="ECO:0007669"/>
    <property type="project" value="UniProtKB-SubCell"/>
</dbReference>
<comment type="similarity">
    <text evidence="1 7">Belongs to the NMD3 family.</text>
</comment>
<gene>
    <name evidence="12" type="ORF">CBRE1094_LOCUS9139</name>
</gene>
<feature type="compositionally biased region" description="Acidic residues" evidence="8">
    <location>
        <begin position="531"/>
        <end position="558"/>
    </location>
</feature>